<dbReference type="InterPro" id="IPR050194">
    <property type="entry name" value="Glycosyltransferase_grp1"/>
</dbReference>
<organism evidence="3 5">
    <name type="scientific">Thermus scotoductus</name>
    <dbReference type="NCBI Taxonomy" id="37636"/>
    <lineage>
        <taxon>Bacteria</taxon>
        <taxon>Thermotogati</taxon>
        <taxon>Deinococcota</taxon>
        <taxon>Deinococci</taxon>
        <taxon>Thermales</taxon>
        <taxon>Thermaceae</taxon>
        <taxon>Thermus</taxon>
    </lineage>
</organism>
<comment type="caution">
    <text evidence="3">The sequence shown here is derived from an EMBL/GenBank/DDBJ whole genome shotgun (WGS) entry which is preliminary data.</text>
</comment>
<evidence type="ECO:0000313" key="4">
    <source>
        <dbReference type="Proteomes" id="UP000286910"/>
    </source>
</evidence>
<dbReference type="CDD" id="cd03801">
    <property type="entry name" value="GT4_PimA-like"/>
    <property type="match status" value="1"/>
</dbReference>
<dbReference type="EMBL" id="PEMW01000449">
    <property type="protein sequence ID" value="RTI48810.1"/>
    <property type="molecule type" value="Genomic_DNA"/>
</dbReference>
<name>A0A430VCK8_THESC</name>
<gene>
    <name evidence="3" type="ORF">CSW14_12020</name>
    <name evidence="2" type="ORF">CSW45_12720</name>
</gene>
<evidence type="ECO:0000313" key="5">
    <source>
        <dbReference type="Proteomes" id="UP000287467"/>
    </source>
</evidence>
<dbReference type="RefSeq" id="WP_126178478.1">
    <property type="nucleotide sequence ID" value="NZ_PELN01000367.1"/>
</dbReference>
<evidence type="ECO:0000313" key="2">
    <source>
        <dbReference type="EMBL" id="RTH00718.1"/>
    </source>
</evidence>
<dbReference type="Gene3D" id="3.40.50.2000">
    <property type="entry name" value="Glycogen Phosphorylase B"/>
    <property type="match status" value="2"/>
</dbReference>
<evidence type="ECO:0000259" key="1">
    <source>
        <dbReference type="Pfam" id="PF13439"/>
    </source>
</evidence>
<evidence type="ECO:0000313" key="3">
    <source>
        <dbReference type="EMBL" id="RTI48810.1"/>
    </source>
</evidence>
<proteinExistence type="predicted"/>
<dbReference type="InterPro" id="IPR028098">
    <property type="entry name" value="Glyco_trans_4-like_N"/>
</dbReference>
<dbReference type="GO" id="GO:0016758">
    <property type="term" value="F:hexosyltransferase activity"/>
    <property type="evidence" value="ECO:0007669"/>
    <property type="project" value="TreeGrafter"/>
</dbReference>
<sequence>MGQYLEALSAALSGRINLSLFVPQHFQGETGQASVHRFVTGRNRRDGLMRLLNPVAAFRIWKAVSSTKPDVVHLFNGEGYPWSLLWARWAEQDGIPLVVTLHDPEPHPGNLWETLNARLRRHVLKRARSVHVHSQVFLEVTKAQGAKEVKVIPHGSLAERFLRYRKEGVEREPLALFLGRLEFYKGLDILVEAGMRLGGRLRVAIAGPGRLPSDLLKLIRSHPQIFELHNRYLEDREVSELFQRASVCVLPYRQVTQSSLPLISAAFGVPVVASALGGFLEDVPRVGGILVLPEDPEALARGMLEAMQRTPRFPPELRFSELASEFVAWYAGIRL</sequence>
<dbReference type="EMBL" id="PELR01000382">
    <property type="protein sequence ID" value="RTH00718.1"/>
    <property type="molecule type" value="Genomic_DNA"/>
</dbReference>
<reference evidence="4 5" key="1">
    <citation type="journal article" date="2019" name="Extremophiles">
        <title>Biogeography of thermophiles and predominance of Thermus scotoductus in domestic water heaters.</title>
        <authorList>
            <person name="Wilpiszeski R.L."/>
            <person name="Zhang Z."/>
            <person name="House C.H."/>
        </authorList>
    </citation>
    <scope>NUCLEOTIDE SEQUENCE [LARGE SCALE GENOMIC DNA]</scope>
    <source>
        <strain evidence="3 5">1_S1</strain>
        <strain evidence="2 4">32_S32</strain>
    </source>
</reference>
<dbReference type="PANTHER" id="PTHR45947:SF3">
    <property type="entry name" value="SULFOQUINOVOSYL TRANSFERASE SQD2"/>
    <property type="match status" value="1"/>
</dbReference>
<accession>A0A430VCK8</accession>
<feature type="domain" description="Glycosyltransferase subfamily 4-like N-terminal" evidence="1">
    <location>
        <begin position="2"/>
        <end position="155"/>
    </location>
</feature>
<dbReference type="SUPFAM" id="SSF53756">
    <property type="entry name" value="UDP-Glycosyltransferase/glycogen phosphorylase"/>
    <property type="match status" value="1"/>
</dbReference>
<protein>
    <submittedName>
        <fullName evidence="3">Glycosyltransferase</fullName>
    </submittedName>
</protein>
<dbReference type="Proteomes" id="UP000286910">
    <property type="component" value="Unassembled WGS sequence"/>
</dbReference>
<dbReference type="AlphaFoldDB" id="A0A430VCK8"/>
<dbReference type="Proteomes" id="UP000287467">
    <property type="component" value="Unassembled WGS sequence"/>
</dbReference>
<dbReference type="Pfam" id="PF13439">
    <property type="entry name" value="Glyco_transf_4"/>
    <property type="match status" value="1"/>
</dbReference>
<keyword evidence="3" id="KW-0808">Transferase</keyword>
<dbReference type="PANTHER" id="PTHR45947">
    <property type="entry name" value="SULFOQUINOVOSYL TRANSFERASE SQD2"/>
    <property type="match status" value="1"/>
</dbReference>
<dbReference type="Pfam" id="PF13692">
    <property type="entry name" value="Glyco_trans_1_4"/>
    <property type="match status" value="1"/>
</dbReference>